<evidence type="ECO:0000313" key="3">
    <source>
        <dbReference type="Proteomes" id="UP000714275"/>
    </source>
</evidence>
<feature type="transmembrane region" description="Helical" evidence="1">
    <location>
        <begin position="6"/>
        <end position="26"/>
    </location>
</feature>
<keyword evidence="1" id="KW-0472">Membrane</keyword>
<keyword evidence="1" id="KW-1133">Transmembrane helix</keyword>
<dbReference type="AlphaFoldDB" id="A0A9P7D1F5"/>
<evidence type="ECO:0000313" key="2">
    <source>
        <dbReference type="EMBL" id="KAG1775638.1"/>
    </source>
</evidence>
<gene>
    <name evidence="2" type="ORF">EV702DRAFT_1115537</name>
</gene>
<sequence>GSSSVIISFFVSVSVSVSVSVAVWLMQPPLLRHFSTRENIHVCPSHMERRQLQNHPLATRCLHHFVRAVSQGFEPSPERRTVMYHGHRRGCG</sequence>
<comment type="caution">
    <text evidence="2">The sequence shown here is derived from an EMBL/GenBank/DDBJ whole genome shotgun (WGS) entry which is preliminary data.</text>
</comment>
<dbReference type="EMBL" id="JABBWD010000032">
    <property type="protein sequence ID" value="KAG1775638.1"/>
    <property type="molecule type" value="Genomic_DNA"/>
</dbReference>
<dbReference type="Proteomes" id="UP000714275">
    <property type="component" value="Unassembled WGS sequence"/>
</dbReference>
<keyword evidence="1" id="KW-0812">Transmembrane</keyword>
<evidence type="ECO:0000256" key="1">
    <source>
        <dbReference type="SAM" id="Phobius"/>
    </source>
</evidence>
<organism evidence="2 3">
    <name type="scientific">Suillus placidus</name>
    <dbReference type="NCBI Taxonomy" id="48579"/>
    <lineage>
        <taxon>Eukaryota</taxon>
        <taxon>Fungi</taxon>
        <taxon>Dikarya</taxon>
        <taxon>Basidiomycota</taxon>
        <taxon>Agaricomycotina</taxon>
        <taxon>Agaricomycetes</taxon>
        <taxon>Agaricomycetidae</taxon>
        <taxon>Boletales</taxon>
        <taxon>Suillineae</taxon>
        <taxon>Suillaceae</taxon>
        <taxon>Suillus</taxon>
    </lineage>
</organism>
<accession>A0A9P7D1F5</accession>
<keyword evidence="3" id="KW-1185">Reference proteome</keyword>
<protein>
    <submittedName>
        <fullName evidence="2">Uncharacterized protein</fullName>
    </submittedName>
</protein>
<feature type="non-terminal residue" evidence="2">
    <location>
        <position position="92"/>
    </location>
</feature>
<reference evidence="2" key="1">
    <citation type="journal article" date="2020" name="New Phytol.">
        <title>Comparative genomics reveals dynamic genome evolution in host specialist ectomycorrhizal fungi.</title>
        <authorList>
            <person name="Lofgren L.A."/>
            <person name="Nguyen N.H."/>
            <person name="Vilgalys R."/>
            <person name="Ruytinx J."/>
            <person name="Liao H.L."/>
            <person name="Branco S."/>
            <person name="Kuo A."/>
            <person name="LaButti K."/>
            <person name="Lipzen A."/>
            <person name="Andreopoulos W."/>
            <person name="Pangilinan J."/>
            <person name="Riley R."/>
            <person name="Hundley H."/>
            <person name="Na H."/>
            <person name="Barry K."/>
            <person name="Grigoriev I.V."/>
            <person name="Stajich J.E."/>
            <person name="Kennedy P.G."/>
        </authorList>
    </citation>
    <scope>NUCLEOTIDE SEQUENCE</scope>
    <source>
        <strain evidence="2">DOB743</strain>
    </source>
</reference>
<proteinExistence type="predicted"/>
<name>A0A9P7D1F5_9AGAM</name>